<dbReference type="OMA" id="EQLFKRG"/>
<dbReference type="HOGENOM" id="CLU_048939_0_0_1"/>
<dbReference type="InParanoid" id="D6WS95"/>
<dbReference type="InterPro" id="IPR018713">
    <property type="entry name" value="MPAB/Lcp_cat_dom"/>
</dbReference>
<feature type="transmembrane region" description="Helical" evidence="1">
    <location>
        <begin position="308"/>
        <end position="326"/>
    </location>
</feature>
<dbReference type="GO" id="GO:0016491">
    <property type="term" value="F:oxidoreductase activity"/>
    <property type="evidence" value="ECO:0007669"/>
    <property type="project" value="InterPro"/>
</dbReference>
<dbReference type="Proteomes" id="UP000007266">
    <property type="component" value="Linkage group 7"/>
</dbReference>
<gene>
    <name evidence="3" type="primary">AUGUSTUS-3.0.2_10098</name>
    <name evidence="3" type="ORF">TcasGA2_TC010098</name>
</gene>
<protein>
    <recommendedName>
        <fullName evidence="2">ER-bound oxygenase mpaB/mpaB'/Rubber oxygenase catalytic domain-containing protein</fullName>
    </recommendedName>
</protein>
<evidence type="ECO:0000313" key="3">
    <source>
        <dbReference type="EMBL" id="EFA07108.1"/>
    </source>
</evidence>
<sequence>MAMNQENFNAEKFVQDLFEEGTKRACDETVQRFNENTKLPEFYDEELYKKGQKFFIDNIFALLYGKFLGLLSVLSIPSIVRILIYTKMSGSPLTAYRRYLSTVFHMVIWYQSDFTPGSKLWQSVIEVKDKHNSVSKRCCNAGLGRINQKDMALTQFGFMGYALAFRDKIGLHDAKEEELKALVHVWRVVGYVMGIEDRFNICRDSVEETSEICRILADQIFRPAIERKDKDFIEMATHLSDGMWAMNPTLNAKIYLNLVYRLLQSPNNNNQSNSFLIELNFFETGLYYFLILVIWSLQFNIFRIYHNYTQYVSLWLMDVFPFLAYYKFGYANSHVKVLQGNLKES</sequence>
<dbReference type="PANTHER" id="PTHR37159">
    <property type="entry name" value="GH11867P"/>
    <property type="match status" value="1"/>
</dbReference>
<evidence type="ECO:0000256" key="1">
    <source>
        <dbReference type="SAM" id="Phobius"/>
    </source>
</evidence>
<evidence type="ECO:0000313" key="4">
    <source>
        <dbReference type="Proteomes" id="UP000007266"/>
    </source>
</evidence>
<dbReference type="eggNOG" id="KOG3298">
    <property type="taxonomic scope" value="Eukaryota"/>
</dbReference>
<name>D6WS95_TRICA</name>
<reference evidence="3 4" key="2">
    <citation type="journal article" date="2010" name="Nucleic Acids Res.">
        <title>BeetleBase in 2010: revisions to provide comprehensive genomic information for Tribolium castaneum.</title>
        <authorList>
            <person name="Kim H.S."/>
            <person name="Murphy T."/>
            <person name="Xia J."/>
            <person name="Caragea D."/>
            <person name="Park Y."/>
            <person name="Beeman R.W."/>
            <person name="Lorenzen M.D."/>
            <person name="Butcher S."/>
            <person name="Manak J.R."/>
            <person name="Brown S.J."/>
        </authorList>
    </citation>
    <scope>GENOME REANNOTATION</scope>
    <source>
        <strain evidence="3 4">Georgia GA2</strain>
    </source>
</reference>
<feature type="transmembrane region" description="Helical" evidence="1">
    <location>
        <begin position="59"/>
        <end position="84"/>
    </location>
</feature>
<dbReference type="PANTHER" id="PTHR37159:SF1">
    <property type="entry name" value="GH11867P"/>
    <property type="match status" value="1"/>
</dbReference>
<keyword evidence="4" id="KW-1185">Reference proteome</keyword>
<proteinExistence type="predicted"/>
<accession>D6WS95</accession>
<keyword evidence="1" id="KW-1133">Transmembrane helix</keyword>
<dbReference type="STRING" id="7070.D6WS95"/>
<organism evidence="3 4">
    <name type="scientific">Tribolium castaneum</name>
    <name type="common">Red flour beetle</name>
    <dbReference type="NCBI Taxonomy" id="7070"/>
    <lineage>
        <taxon>Eukaryota</taxon>
        <taxon>Metazoa</taxon>
        <taxon>Ecdysozoa</taxon>
        <taxon>Arthropoda</taxon>
        <taxon>Hexapoda</taxon>
        <taxon>Insecta</taxon>
        <taxon>Pterygota</taxon>
        <taxon>Neoptera</taxon>
        <taxon>Endopterygota</taxon>
        <taxon>Coleoptera</taxon>
        <taxon>Polyphaga</taxon>
        <taxon>Cucujiformia</taxon>
        <taxon>Tenebrionidae</taxon>
        <taxon>Tenebrionidae incertae sedis</taxon>
        <taxon>Tribolium</taxon>
    </lineage>
</organism>
<feature type="domain" description="ER-bound oxygenase mpaB/mpaB'/Rubber oxygenase catalytic" evidence="2">
    <location>
        <begin position="57"/>
        <end position="208"/>
    </location>
</feature>
<dbReference type="Pfam" id="PF09995">
    <property type="entry name" value="MPAB_Lcp_cat"/>
    <property type="match status" value="1"/>
</dbReference>
<evidence type="ECO:0000259" key="2">
    <source>
        <dbReference type="Pfam" id="PF09995"/>
    </source>
</evidence>
<keyword evidence="1" id="KW-0472">Membrane</keyword>
<dbReference type="AlphaFoldDB" id="D6WS95"/>
<keyword evidence="1" id="KW-0812">Transmembrane</keyword>
<feature type="transmembrane region" description="Helical" evidence="1">
    <location>
        <begin position="285"/>
        <end position="302"/>
    </location>
</feature>
<dbReference type="PhylomeDB" id="D6WS95"/>
<dbReference type="EMBL" id="KQ971354">
    <property type="protein sequence ID" value="EFA07108.1"/>
    <property type="molecule type" value="Genomic_DNA"/>
</dbReference>
<reference evidence="3 4" key="1">
    <citation type="journal article" date="2008" name="Nature">
        <title>The genome of the model beetle and pest Tribolium castaneum.</title>
        <authorList>
            <consortium name="Tribolium Genome Sequencing Consortium"/>
            <person name="Richards S."/>
            <person name="Gibbs R.A."/>
            <person name="Weinstock G.M."/>
            <person name="Brown S.J."/>
            <person name="Denell R."/>
            <person name="Beeman R.W."/>
            <person name="Gibbs R."/>
            <person name="Beeman R.W."/>
            <person name="Brown S.J."/>
            <person name="Bucher G."/>
            <person name="Friedrich M."/>
            <person name="Grimmelikhuijzen C.J."/>
            <person name="Klingler M."/>
            <person name="Lorenzen M."/>
            <person name="Richards S."/>
            <person name="Roth S."/>
            <person name="Schroder R."/>
            <person name="Tautz D."/>
            <person name="Zdobnov E.M."/>
            <person name="Muzny D."/>
            <person name="Gibbs R.A."/>
            <person name="Weinstock G.M."/>
            <person name="Attaway T."/>
            <person name="Bell S."/>
            <person name="Buhay C.J."/>
            <person name="Chandrabose M.N."/>
            <person name="Chavez D."/>
            <person name="Clerk-Blankenburg K.P."/>
            <person name="Cree A."/>
            <person name="Dao M."/>
            <person name="Davis C."/>
            <person name="Chacko J."/>
            <person name="Dinh H."/>
            <person name="Dugan-Rocha S."/>
            <person name="Fowler G."/>
            <person name="Garner T.T."/>
            <person name="Garnes J."/>
            <person name="Gnirke A."/>
            <person name="Hawes A."/>
            <person name="Hernandez J."/>
            <person name="Hines S."/>
            <person name="Holder M."/>
            <person name="Hume J."/>
            <person name="Jhangiani S.N."/>
            <person name="Joshi V."/>
            <person name="Khan Z.M."/>
            <person name="Jackson L."/>
            <person name="Kovar C."/>
            <person name="Kowis A."/>
            <person name="Lee S."/>
            <person name="Lewis L.R."/>
            <person name="Margolis J."/>
            <person name="Morgan M."/>
            <person name="Nazareth L.V."/>
            <person name="Nguyen N."/>
            <person name="Okwuonu G."/>
            <person name="Parker D."/>
            <person name="Richards S."/>
            <person name="Ruiz S.J."/>
            <person name="Santibanez J."/>
            <person name="Savard J."/>
            <person name="Scherer S.E."/>
            <person name="Schneider B."/>
            <person name="Sodergren E."/>
            <person name="Tautz D."/>
            <person name="Vattahil S."/>
            <person name="Villasana D."/>
            <person name="White C.S."/>
            <person name="Wright R."/>
            <person name="Park Y."/>
            <person name="Beeman R.W."/>
            <person name="Lord J."/>
            <person name="Oppert B."/>
            <person name="Lorenzen M."/>
            <person name="Brown S."/>
            <person name="Wang L."/>
            <person name="Savard J."/>
            <person name="Tautz D."/>
            <person name="Richards S."/>
            <person name="Weinstock G."/>
            <person name="Gibbs R.A."/>
            <person name="Liu Y."/>
            <person name="Worley K."/>
            <person name="Weinstock G."/>
            <person name="Elsik C.G."/>
            <person name="Reese J.T."/>
            <person name="Elhaik E."/>
            <person name="Landan G."/>
            <person name="Graur D."/>
            <person name="Arensburger P."/>
            <person name="Atkinson P."/>
            <person name="Beeman R.W."/>
            <person name="Beidler J."/>
            <person name="Brown S.J."/>
            <person name="Demuth J.P."/>
            <person name="Drury D.W."/>
            <person name="Du Y.Z."/>
            <person name="Fujiwara H."/>
            <person name="Lorenzen M."/>
            <person name="Maselli V."/>
            <person name="Osanai M."/>
            <person name="Park Y."/>
            <person name="Robertson H.M."/>
            <person name="Tu Z."/>
            <person name="Wang J.J."/>
            <person name="Wang S."/>
            <person name="Richards S."/>
            <person name="Song H."/>
            <person name="Zhang L."/>
            <person name="Sodergren E."/>
            <person name="Werner D."/>
            <person name="Stanke M."/>
            <person name="Morgenstern B."/>
            <person name="Solovyev V."/>
            <person name="Kosarev P."/>
            <person name="Brown G."/>
            <person name="Chen H.C."/>
            <person name="Ermolaeva O."/>
            <person name="Hlavina W."/>
            <person name="Kapustin Y."/>
            <person name="Kiryutin B."/>
            <person name="Kitts P."/>
            <person name="Maglott D."/>
            <person name="Pruitt K."/>
            <person name="Sapojnikov V."/>
            <person name="Souvorov A."/>
            <person name="Mackey A.J."/>
            <person name="Waterhouse R.M."/>
            <person name="Wyder S."/>
            <person name="Zdobnov E.M."/>
            <person name="Zdobnov E.M."/>
            <person name="Wyder S."/>
            <person name="Kriventseva E.V."/>
            <person name="Kadowaki T."/>
            <person name="Bork P."/>
            <person name="Aranda M."/>
            <person name="Bao R."/>
            <person name="Beermann A."/>
            <person name="Berns N."/>
            <person name="Bolognesi R."/>
            <person name="Bonneton F."/>
            <person name="Bopp D."/>
            <person name="Brown S.J."/>
            <person name="Bucher G."/>
            <person name="Butts T."/>
            <person name="Chaumot A."/>
            <person name="Denell R.E."/>
            <person name="Ferrier D.E."/>
            <person name="Friedrich M."/>
            <person name="Gordon C.M."/>
            <person name="Jindra M."/>
            <person name="Klingler M."/>
            <person name="Lan Q."/>
            <person name="Lattorff H.M."/>
            <person name="Laudet V."/>
            <person name="von Levetsow C."/>
            <person name="Liu Z."/>
            <person name="Lutz R."/>
            <person name="Lynch J.A."/>
            <person name="da Fonseca R.N."/>
            <person name="Posnien N."/>
            <person name="Reuter R."/>
            <person name="Roth S."/>
            <person name="Savard J."/>
            <person name="Schinko J.B."/>
            <person name="Schmitt C."/>
            <person name="Schoppmeier M."/>
            <person name="Schroder R."/>
            <person name="Shippy T.D."/>
            <person name="Simonnet F."/>
            <person name="Marques-Souza H."/>
            <person name="Tautz D."/>
            <person name="Tomoyasu Y."/>
            <person name="Trauner J."/>
            <person name="Van der Zee M."/>
            <person name="Vervoort M."/>
            <person name="Wittkopp N."/>
            <person name="Wimmer E.A."/>
            <person name="Yang X."/>
            <person name="Jones A.K."/>
            <person name="Sattelle D.B."/>
            <person name="Ebert P.R."/>
            <person name="Nelson D."/>
            <person name="Scott J.G."/>
            <person name="Beeman R.W."/>
            <person name="Muthukrishnan S."/>
            <person name="Kramer K.J."/>
            <person name="Arakane Y."/>
            <person name="Beeman R.W."/>
            <person name="Zhu Q."/>
            <person name="Hogenkamp D."/>
            <person name="Dixit R."/>
            <person name="Oppert B."/>
            <person name="Jiang H."/>
            <person name="Zou Z."/>
            <person name="Marshall J."/>
            <person name="Elpidina E."/>
            <person name="Vinokurov K."/>
            <person name="Oppert C."/>
            <person name="Zou Z."/>
            <person name="Evans J."/>
            <person name="Lu Z."/>
            <person name="Zhao P."/>
            <person name="Sumathipala N."/>
            <person name="Altincicek B."/>
            <person name="Vilcinskas A."/>
            <person name="Williams M."/>
            <person name="Hultmark D."/>
            <person name="Hetru C."/>
            <person name="Jiang H."/>
            <person name="Grimmelikhuijzen C.J."/>
            <person name="Hauser F."/>
            <person name="Cazzamali G."/>
            <person name="Williamson M."/>
            <person name="Park Y."/>
            <person name="Li B."/>
            <person name="Tanaka Y."/>
            <person name="Predel R."/>
            <person name="Neupert S."/>
            <person name="Schachtner J."/>
            <person name="Verleyen P."/>
            <person name="Raible F."/>
            <person name="Bork P."/>
            <person name="Friedrich M."/>
            <person name="Walden K.K."/>
            <person name="Robertson H.M."/>
            <person name="Angeli S."/>
            <person name="Foret S."/>
            <person name="Bucher G."/>
            <person name="Schuetz S."/>
            <person name="Maleszka R."/>
            <person name="Wimmer E.A."/>
            <person name="Beeman R.W."/>
            <person name="Lorenzen M."/>
            <person name="Tomoyasu Y."/>
            <person name="Miller S.C."/>
            <person name="Grossmann D."/>
            <person name="Bucher G."/>
        </authorList>
    </citation>
    <scope>NUCLEOTIDE SEQUENCE [LARGE SCALE GENOMIC DNA]</scope>
    <source>
        <strain evidence="3 4">Georgia GA2</strain>
    </source>
</reference>
<dbReference type="OrthoDB" id="6361347at2759"/>